<keyword evidence="7" id="KW-0492">Microsome</keyword>
<dbReference type="EMBL" id="JBGFUD010006068">
    <property type="protein sequence ID" value="MFH4980778.1"/>
    <property type="molecule type" value="Genomic_DNA"/>
</dbReference>
<comment type="catalytic activity">
    <reaction evidence="18">
        <text>a 3-oxo-5alpha-steroid + NADP(+) = a 3-oxo-Delta(4)-steroid + NADPH + H(+)</text>
        <dbReference type="Rhea" id="RHEA:54384"/>
        <dbReference type="ChEBI" id="CHEBI:13601"/>
        <dbReference type="ChEBI" id="CHEBI:15378"/>
        <dbReference type="ChEBI" id="CHEBI:47909"/>
        <dbReference type="ChEBI" id="CHEBI:57783"/>
        <dbReference type="ChEBI" id="CHEBI:58349"/>
        <dbReference type="EC" id="1.3.1.22"/>
    </reaction>
</comment>
<dbReference type="GO" id="GO:0047751">
    <property type="term" value="F:3-oxo-5-alpha-steroid 4-dehydrogenase (NADP+) activity"/>
    <property type="evidence" value="ECO:0007669"/>
    <property type="project" value="UniProtKB-EC"/>
</dbReference>
<evidence type="ECO:0000256" key="11">
    <source>
        <dbReference type="ARBA" id="ARBA00023002"/>
    </source>
</evidence>
<comment type="function">
    <text evidence="14">Converts testosterone into 5-alpha-dihydrotestosterone and progesterone or corticosterone into their corresponding 5-alpha-3-oxosteroids. It plays a central role in sexual differentiation and androgen physiology.</text>
</comment>
<dbReference type="PROSITE" id="PS51257">
    <property type="entry name" value="PROKAR_LIPOPROTEIN"/>
    <property type="match status" value="1"/>
</dbReference>
<dbReference type="EC" id="1.3.1.22" evidence="18"/>
<accession>A0ABD6ELM4</accession>
<keyword evidence="9" id="KW-0726">Sexual differentiation</keyword>
<protein>
    <recommendedName>
        <fullName evidence="18">3-oxo-5alpha-steroid 4-dehydrogenase (NADP(+))</fullName>
        <ecNumber evidence="18">1.3.1.22</ecNumber>
    </recommendedName>
</protein>
<evidence type="ECO:0000256" key="16">
    <source>
        <dbReference type="ARBA" id="ARBA00049166"/>
    </source>
</evidence>
<evidence type="ECO:0000256" key="2">
    <source>
        <dbReference type="ARBA" id="ARBA00004477"/>
    </source>
</evidence>
<evidence type="ECO:0000256" key="12">
    <source>
        <dbReference type="ARBA" id="ARBA00023098"/>
    </source>
</evidence>
<evidence type="ECO:0000256" key="8">
    <source>
        <dbReference type="ARBA" id="ARBA00022857"/>
    </source>
</evidence>
<keyword evidence="21" id="KW-1185">Reference proteome</keyword>
<evidence type="ECO:0000313" key="20">
    <source>
        <dbReference type="EMBL" id="MFH4980778.1"/>
    </source>
</evidence>
<evidence type="ECO:0000256" key="9">
    <source>
        <dbReference type="ARBA" id="ARBA00022928"/>
    </source>
</evidence>
<evidence type="ECO:0000256" key="14">
    <source>
        <dbReference type="ARBA" id="ARBA00037789"/>
    </source>
</evidence>
<evidence type="ECO:0000256" key="1">
    <source>
        <dbReference type="ARBA" id="ARBA00004154"/>
    </source>
</evidence>
<evidence type="ECO:0000256" key="6">
    <source>
        <dbReference type="ARBA" id="ARBA00022824"/>
    </source>
</evidence>
<keyword evidence="13 18" id="KW-0472">Membrane</keyword>
<gene>
    <name evidence="20" type="ORF">AB6A40_007487</name>
</gene>
<dbReference type="AlphaFoldDB" id="A0ABD6ELM4"/>
<dbReference type="InterPro" id="IPR016636">
    <property type="entry name" value="3-oxo-5-alpha-steroid_4-DH"/>
</dbReference>
<name>A0ABD6ELM4_9BILA</name>
<feature type="transmembrane region" description="Helical" evidence="18">
    <location>
        <begin position="86"/>
        <end position="106"/>
    </location>
</feature>
<dbReference type="GO" id="GO:0007548">
    <property type="term" value="P:sex differentiation"/>
    <property type="evidence" value="ECO:0007669"/>
    <property type="project" value="UniProtKB-KW"/>
</dbReference>
<keyword evidence="4 18" id="KW-0812">Transmembrane</keyword>
<evidence type="ECO:0000256" key="18">
    <source>
        <dbReference type="PIRNR" id="PIRNR015596"/>
    </source>
</evidence>
<sequence length="260" mass="29380">MIVELLREEPQLIAAICYAMIACGLVVLVVLLNGSRAPYGRFRDSAILSKLSISARLGWFIQEIPSLIIPLYYATKALPNLPLPNAVLLFFFIIHYAQRATVYPIFINSTKGTPIVIVLSAFIFCVINGYIQGAWHAKYVVFSSTWITSPLTFVGIILFLVGITTNIHSDSILRNLRRPGEEGYKIPRGGMFDYVSSANYFGECLEWIGYALMARTLPSFTFALFTLCNIGPRGLSYHRWYVEKFEDYPKKRKAIIPFVL</sequence>
<feature type="transmembrane region" description="Helical" evidence="18">
    <location>
        <begin position="113"/>
        <end position="131"/>
    </location>
</feature>
<dbReference type="Pfam" id="PF02544">
    <property type="entry name" value="Steroid_dh"/>
    <property type="match status" value="1"/>
</dbReference>
<evidence type="ECO:0000256" key="13">
    <source>
        <dbReference type="ARBA" id="ARBA00023136"/>
    </source>
</evidence>
<keyword evidence="8" id="KW-0521">NADP</keyword>
<dbReference type="PANTHER" id="PTHR10556:SF57">
    <property type="entry name" value="3-OXO-5-ALPHA-STEROID 4-DEHYDROGENASE 1"/>
    <property type="match status" value="1"/>
</dbReference>
<keyword evidence="12" id="KW-0443">Lipid metabolism</keyword>
<dbReference type="GO" id="GO:0030154">
    <property type="term" value="P:cell differentiation"/>
    <property type="evidence" value="ECO:0007669"/>
    <property type="project" value="UniProtKB-KW"/>
</dbReference>
<comment type="catalytic activity">
    <reaction evidence="15">
        <text>5alpha-pregnane-3,20-dione + NADP(+) = progesterone + NADPH + H(+)</text>
        <dbReference type="Rhea" id="RHEA:21952"/>
        <dbReference type="ChEBI" id="CHEBI:15378"/>
        <dbReference type="ChEBI" id="CHEBI:17026"/>
        <dbReference type="ChEBI" id="CHEBI:28952"/>
        <dbReference type="ChEBI" id="CHEBI:57783"/>
        <dbReference type="ChEBI" id="CHEBI:58349"/>
        <dbReference type="EC" id="1.3.1.22"/>
    </reaction>
    <physiologicalReaction direction="right-to-left" evidence="15">
        <dbReference type="Rhea" id="RHEA:21954"/>
    </physiologicalReaction>
</comment>
<dbReference type="PIRSF" id="PIRSF015596">
    <property type="entry name" value="5_alpha-SR2"/>
    <property type="match status" value="1"/>
</dbReference>
<evidence type="ECO:0000256" key="4">
    <source>
        <dbReference type="ARBA" id="ARBA00022692"/>
    </source>
</evidence>
<feature type="domain" description="3-oxo-5-alpha-steroid 4-dehydrogenase C-terminal" evidence="19">
    <location>
        <begin position="112"/>
        <end position="260"/>
    </location>
</feature>
<evidence type="ECO:0000256" key="7">
    <source>
        <dbReference type="ARBA" id="ARBA00022848"/>
    </source>
</evidence>
<dbReference type="Gene3D" id="1.20.120.1630">
    <property type="match status" value="1"/>
</dbReference>
<comment type="subcellular location">
    <subcellularLocation>
        <location evidence="2">Endoplasmic reticulum membrane</location>
        <topology evidence="2">Multi-pass membrane protein</topology>
    </subcellularLocation>
    <subcellularLocation>
        <location evidence="1">Microsome membrane</location>
        <topology evidence="1">Multi-pass membrane protein</topology>
    </subcellularLocation>
</comment>
<dbReference type="PROSITE" id="PS50244">
    <property type="entry name" value="S5A_REDUCTASE"/>
    <property type="match status" value="1"/>
</dbReference>
<evidence type="ECO:0000256" key="15">
    <source>
        <dbReference type="ARBA" id="ARBA00048292"/>
    </source>
</evidence>
<comment type="caution">
    <text evidence="20">The sequence shown here is derived from an EMBL/GenBank/DDBJ whole genome shotgun (WGS) entry which is preliminary data.</text>
</comment>
<comment type="catalytic activity">
    <reaction evidence="17">
        <text>17beta-hydroxy-5alpha-androstan-3-one + NADP(+) = testosterone + NADPH + H(+)</text>
        <dbReference type="Rhea" id="RHEA:50820"/>
        <dbReference type="ChEBI" id="CHEBI:15378"/>
        <dbReference type="ChEBI" id="CHEBI:16330"/>
        <dbReference type="ChEBI" id="CHEBI:17347"/>
        <dbReference type="ChEBI" id="CHEBI:57783"/>
        <dbReference type="ChEBI" id="CHEBI:58349"/>
        <dbReference type="EC" id="1.3.1.22"/>
    </reaction>
    <physiologicalReaction direction="right-to-left" evidence="17">
        <dbReference type="Rhea" id="RHEA:50822"/>
    </physiologicalReaction>
</comment>
<dbReference type="Proteomes" id="UP001608902">
    <property type="component" value="Unassembled WGS sequence"/>
</dbReference>
<comment type="similarity">
    <text evidence="3 18">Belongs to the steroid 5-alpha reductase family.</text>
</comment>
<organism evidence="20 21">
    <name type="scientific">Gnathostoma spinigerum</name>
    <dbReference type="NCBI Taxonomy" id="75299"/>
    <lineage>
        <taxon>Eukaryota</taxon>
        <taxon>Metazoa</taxon>
        <taxon>Ecdysozoa</taxon>
        <taxon>Nematoda</taxon>
        <taxon>Chromadorea</taxon>
        <taxon>Rhabditida</taxon>
        <taxon>Spirurina</taxon>
        <taxon>Gnathostomatomorpha</taxon>
        <taxon>Gnathostomatoidea</taxon>
        <taxon>Gnathostomatidae</taxon>
        <taxon>Gnathostoma</taxon>
    </lineage>
</organism>
<dbReference type="PANTHER" id="PTHR10556">
    <property type="entry name" value="3-OXO-5-ALPHA-STEROID 4-DEHYDROGENASE"/>
    <property type="match status" value="1"/>
</dbReference>
<evidence type="ECO:0000256" key="3">
    <source>
        <dbReference type="ARBA" id="ARBA00007742"/>
    </source>
</evidence>
<keyword evidence="11" id="KW-0560">Oxidoreductase</keyword>
<feature type="transmembrane region" description="Helical" evidence="18">
    <location>
        <begin position="12"/>
        <end position="32"/>
    </location>
</feature>
<evidence type="ECO:0000256" key="10">
    <source>
        <dbReference type="ARBA" id="ARBA00022989"/>
    </source>
</evidence>
<keyword evidence="5" id="KW-0221">Differentiation</keyword>
<feature type="transmembrane region" description="Helical" evidence="18">
    <location>
        <begin position="53"/>
        <end position="74"/>
    </location>
</feature>
<evidence type="ECO:0000313" key="21">
    <source>
        <dbReference type="Proteomes" id="UP001608902"/>
    </source>
</evidence>
<dbReference type="GO" id="GO:0005789">
    <property type="term" value="C:endoplasmic reticulum membrane"/>
    <property type="evidence" value="ECO:0007669"/>
    <property type="project" value="UniProtKB-SubCell"/>
</dbReference>
<keyword evidence="10 18" id="KW-1133">Transmembrane helix</keyword>
<evidence type="ECO:0000256" key="17">
    <source>
        <dbReference type="ARBA" id="ARBA00049397"/>
    </source>
</evidence>
<dbReference type="GO" id="GO:0006702">
    <property type="term" value="P:androgen biosynthetic process"/>
    <property type="evidence" value="ECO:0007669"/>
    <property type="project" value="UniProtKB-ARBA"/>
</dbReference>
<dbReference type="FunFam" id="1.20.120.1630:FF:000002">
    <property type="entry name" value="Steroid 5 alpha-reductase 1"/>
    <property type="match status" value="1"/>
</dbReference>
<comment type="catalytic activity">
    <reaction evidence="16">
        <text>androst-4-ene-3,17-dione + NADPH + H(+) = 5alpha-androstan-3,17-dione + NADP(+)</text>
        <dbReference type="Rhea" id="RHEA:50816"/>
        <dbReference type="ChEBI" id="CHEBI:15378"/>
        <dbReference type="ChEBI" id="CHEBI:15994"/>
        <dbReference type="ChEBI" id="CHEBI:16422"/>
        <dbReference type="ChEBI" id="CHEBI:57783"/>
        <dbReference type="ChEBI" id="CHEBI:58349"/>
    </reaction>
    <physiologicalReaction direction="left-to-right" evidence="16">
        <dbReference type="Rhea" id="RHEA:50817"/>
    </physiologicalReaction>
</comment>
<dbReference type="InterPro" id="IPR039357">
    <property type="entry name" value="SRD5A/TECR"/>
</dbReference>
<feature type="transmembrane region" description="Helical" evidence="18">
    <location>
        <begin position="151"/>
        <end position="168"/>
    </location>
</feature>
<dbReference type="InterPro" id="IPR001104">
    <property type="entry name" value="3-oxo-5_a-steroid_4-DH_C"/>
</dbReference>
<reference evidence="20 21" key="1">
    <citation type="submission" date="2024-08" db="EMBL/GenBank/DDBJ databases">
        <title>Gnathostoma spinigerum genome.</title>
        <authorList>
            <person name="Gonzalez-Bertolin B."/>
            <person name="Monzon S."/>
            <person name="Zaballos A."/>
            <person name="Jimenez P."/>
            <person name="Dekumyoy P."/>
            <person name="Varona S."/>
            <person name="Cuesta I."/>
            <person name="Sumanam S."/>
            <person name="Adisakwattana P."/>
            <person name="Gasser R.B."/>
            <person name="Hernandez-Gonzalez A."/>
            <person name="Young N.D."/>
            <person name="Perteguer M.J."/>
        </authorList>
    </citation>
    <scope>NUCLEOTIDE SEQUENCE [LARGE SCALE GENOMIC DNA]</scope>
    <source>
        <strain evidence="20">AL3</strain>
        <tissue evidence="20">Liver</tissue>
    </source>
</reference>
<evidence type="ECO:0000259" key="19">
    <source>
        <dbReference type="Pfam" id="PF02544"/>
    </source>
</evidence>
<evidence type="ECO:0000256" key="5">
    <source>
        <dbReference type="ARBA" id="ARBA00022782"/>
    </source>
</evidence>
<proteinExistence type="inferred from homology"/>
<keyword evidence="6" id="KW-0256">Endoplasmic reticulum</keyword>